<name>A0A2N5ZKZ3_MUIH1</name>
<organism evidence="1 2">
    <name type="scientific">Muiribacterium halophilum</name>
    <dbReference type="NCBI Taxonomy" id="2053465"/>
    <lineage>
        <taxon>Bacteria</taxon>
        <taxon>Candidatus Muiribacteriota</taxon>
        <taxon>Candidatus Muiribacteriia</taxon>
        <taxon>Candidatus Muiribacteriales</taxon>
        <taxon>Candidatus Muiribacteriaceae</taxon>
        <taxon>Candidatus Muiribacterium</taxon>
    </lineage>
</organism>
<accession>A0A2N5ZKZ3</accession>
<dbReference type="AlphaFoldDB" id="A0A2N5ZKZ3"/>
<evidence type="ECO:0000313" key="1">
    <source>
        <dbReference type="EMBL" id="PLX19359.1"/>
    </source>
</evidence>
<dbReference type="EMBL" id="PKTG01000033">
    <property type="protein sequence ID" value="PLX19359.1"/>
    <property type="molecule type" value="Genomic_DNA"/>
</dbReference>
<evidence type="ECO:0000313" key="2">
    <source>
        <dbReference type="Proteomes" id="UP000234857"/>
    </source>
</evidence>
<dbReference type="PROSITE" id="PS51257">
    <property type="entry name" value="PROKAR_LIPOPROTEIN"/>
    <property type="match status" value="1"/>
</dbReference>
<proteinExistence type="predicted"/>
<dbReference type="Proteomes" id="UP000234857">
    <property type="component" value="Unassembled WGS sequence"/>
</dbReference>
<protein>
    <submittedName>
        <fullName evidence="1">Uncharacterized protein</fullName>
    </submittedName>
</protein>
<gene>
    <name evidence="1" type="ORF">C0601_01980</name>
</gene>
<comment type="caution">
    <text evidence="1">The sequence shown here is derived from an EMBL/GenBank/DDBJ whole genome shotgun (WGS) entry which is preliminary data.</text>
</comment>
<reference evidence="1 2" key="1">
    <citation type="submission" date="2017-11" db="EMBL/GenBank/DDBJ databases">
        <title>Genome-resolved metagenomics identifies genetic mobility, metabolic interactions, and unexpected diversity in perchlorate-reducing communities.</title>
        <authorList>
            <person name="Barnum T.P."/>
            <person name="Figueroa I.A."/>
            <person name="Carlstrom C.I."/>
            <person name="Lucas L.N."/>
            <person name="Engelbrektson A.L."/>
            <person name="Coates J.D."/>
        </authorList>
    </citation>
    <scope>NUCLEOTIDE SEQUENCE [LARGE SCALE GENOMIC DNA]</scope>
    <source>
        <strain evidence="1">BM706</strain>
    </source>
</reference>
<sequence length="160" mass="17426">MTSVKYSLVFFIILLVISGCSSDKVLSPESLMIVESVNSGSIFVYDESNDNRVVSIGVKTVNGVGVNFVGYKNVYYYADKTPITEAQLNKNGVLSQNLAGYSSGNVEAVLVTDEVLDFVKQNETTTEDDISSLLAKVELIGFDENDNQVSVVANVEIMFK</sequence>